<dbReference type="RefSeq" id="WP_074649675.1">
    <property type="nucleotide sequence ID" value="NZ_FOIL01000026.1"/>
</dbReference>
<dbReference type="AlphaFoldDB" id="A0A1I0FK87"/>
<proteinExistence type="predicted"/>
<reference evidence="3 4" key="1">
    <citation type="submission" date="2016-10" db="EMBL/GenBank/DDBJ databases">
        <authorList>
            <person name="de Groot N.N."/>
        </authorList>
    </citation>
    <scope>NUCLEOTIDE SEQUENCE [LARGE SCALE GENOMIC DNA]</scope>
    <source>
        <strain evidence="3 4">KH1P1</strain>
    </source>
</reference>
<evidence type="ECO:0000256" key="1">
    <source>
        <dbReference type="SAM" id="Coils"/>
    </source>
</evidence>
<keyword evidence="2" id="KW-0812">Transmembrane</keyword>
<feature type="transmembrane region" description="Helical" evidence="2">
    <location>
        <begin position="292"/>
        <end position="314"/>
    </location>
</feature>
<keyword evidence="2" id="KW-1133">Transmembrane helix</keyword>
<keyword evidence="2" id="KW-0472">Membrane</keyword>
<evidence type="ECO:0000256" key="2">
    <source>
        <dbReference type="SAM" id="Phobius"/>
    </source>
</evidence>
<keyword evidence="4" id="KW-1185">Reference proteome</keyword>
<feature type="coiled-coil region" evidence="1">
    <location>
        <begin position="74"/>
        <end position="101"/>
    </location>
</feature>
<dbReference type="eggNOG" id="ENOG50331B0">
    <property type="taxonomic scope" value="Bacteria"/>
</dbReference>
<evidence type="ECO:0008006" key="5">
    <source>
        <dbReference type="Google" id="ProtNLM"/>
    </source>
</evidence>
<sequence length="472" mass="52629">MNEQGMRSIQNHNAEVEIDPVNLTYHIARRWRCVLAAGVIAGAVLGGYKGVTGIQNLRNKAYLESQNAEYLKQKASYDSSAESLRRQIQNITDEINTNQEYQESSVLMNIDPYDAYRETATFYISSDYQIMPGMTYQNPDKTKSIISAYLAIAQNGQLYKDVTSELNDEMTIRNLKELINVSADYDNNLLSIVVYGKDKEMASKLMELIRDHLSNQEDQIANGVGEHTIKLIEKSSTNTVDEDLKKKHTDFNNNLTSLQNSLTDRQKKLADLAAPKGTLITKGSVVRNVLKFGIIGGILGVLCAAGWICVSYVAKGRIHTEYEMERYGVRVLGSYYEPVRKRMFSFIDSLTEKLSGASAKNRDLSRVCEAAAVRLEGMVKTEGCEGANICLVGGIDEKDLNRVREAMMADDRNVSLEVAGNLADDPDAIRKVQAADGVLLVEQKNVSKKSDVETELAMLEDFEKRVWGAMLI</sequence>
<organism evidence="3 4">
    <name type="scientific">[Clostridium] aminophilum</name>
    <dbReference type="NCBI Taxonomy" id="1526"/>
    <lineage>
        <taxon>Bacteria</taxon>
        <taxon>Bacillati</taxon>
        <taxon>Bacillota</taxon>
        <taxon>Clostridia</taxon>
        <taxon>Lachnospirales</taxon>
        <taxon>Lachnospiraceae</taxon>
    </lineage>
</organism>
<protein>
    <recommendedName>
        <fullName evidence="5">Capsular polysaccharide biosynthesis protein</fullName>
    </recommendedName>
</protein>
<dbReference type="OrthoDB" id="1893800at2"/>
<accession>A0A1I0FK87</accession>
<gene>
    <name evidence="3" type="ORF">SAMN04487771_102629</name>
</gene>
<dbReference type="STRING" id="1526.SAMN02910262_02285"/>
<evidence type="ECO:0000313" key="4">
    <source>
        <dbReference type="Proteomes" id="UP000199820"/>
    </source>
</evidence>
<name>A0A1I0FK87_9FIRM</name>
<dbReference type="Proteomes" id="UP000199820">
    <property type="component" value="Unassembled WGS sequence"/>
</dbReference>
<keyword evidence="1" id="KW-0175">Coiled coil</keyword>
<evidence type="ECO:0000313" key="3">
    <source>
        <dbReference type="EMBL" id="SET58660.1"/>
    </source>
</evidence>
<dbReference type="EMBL" id="FOIL01000026">
    <property type="protein sequence ID" value="SET58660.1"/>
    <property type="molecule type" value="Genomic_DNA"/>
</dbReference>